<accession>A0ABR0JGG7</accession>
<keyword evidence="3" id="KW-0238">DNA-binding</keyword>
<dbReference type="Pfam" id="PF15624">
    <property type="entry name" value="Mif2_N"/>
    <property type="match status" value="1"/>
</dbReference>
<dbReference type="Gene3D" id="2.60.120.10">
    <property type="entry name" value="Jelly Rolls"/>
    <property type="match status" value="1"/>
</dbReference>
<evidence type="ECO:0000259" key="7">
    <source>
        <dbReference type="Pfam" id="PF15624"/>
    </source>
</evidence>
<dbReference type="InterPro" id="IPR028929">
    <property type="entry name" value="Mif2_N"/>
</dbReference>
<dbReference type="Pfam" id="PF11699">
    <property type="entry name" value="CENP-C_C"/>
    <property type="match status" value="1"/>
</dbReference>
<evidence type="ECO:0000256" key="3">
    <source>
        <dbReference type="ARBA" id="ARBA00023125"/>
    </source>
</evidence>
<feature type="region of interest" description="Disordered" evidence="5">
    <location>
        <begin position="66"/>
        <end position="412"/>
    </location>
</feature>
<dbReference type="PANTHER" id="PTHR16684:SF11">
    <property type="entry name" value="CENTROMERE PROTEIN C"/>
    <property type="match status" value="1"/>
</dbReference>
<evidence type="ECO:0000313" key="8">
    <source>
        <dbReference type="EMBL" id="KAK5063810.1"/>
    </source>
</evidence>
<dbReference type="InterPro" id="IPR025974">
    <property type="entry name" value="Mif2/CENP-C_cupin"/>
</dbReference>
<dbReference type="InterPro" id="IPR014710">
    <property type="entry name" value="RmlC-like_jellyroll"/>
</dbReference>
<keyword evidence="4" id="KW-0539">Nucleus</keyword>
<evidence type="ECO:0000256" key="4">
    <source>
        <dbReference type="ARBA" id="ARBA00023242"/>
    </source>
</evidence>
<proteinExistence type="inferred from homology"/>
<feature type="compositionally biased region" description="Basic residues" evidence="5">
    <location>
        <begin position="80"/>
        <end position="90"/>
    </location>
</feature>
<protein>
    <submittedName>
        <fullName evidence="8">Mitotic fidelity of chromosome transmission-protein</fullName>
    </submittedName>
</protein>
<feature type="compositionally biased region" description="Acidic residues" evidence="5">
    <location>
        <begin position="304"/>
        <end position="314"/>
    </location>
</feature>
<organism evidence="8 9">
    <name type="scientific">Exophiala sideris</name>
    <dbReference type="NCBI Taxonomy" id="1016849"/>
    <lineage>
        <taxon>Eukaryota</taxon>
        <taxon>Fungi</taxon>
        <taxon>Dikarya</taxon>
        <taxon>Ascomycota</taxon>
        <taxon>Pezizomycotina</taxon>
        <taxon>Eurotiomycetes</taxon>
        <taxon>Chaetothyriomycetidae</taxon>
        <taxon>Chaetothyriales</taxon>
        <taxon>Herpotrichiellaceae</taxon>
        <taxon>Exophiala</taxon>
    </lineage>
</organism>
<gene>
    <name evidence="8" type="primary">MIF2</name>
    <name evidence="8" type="ORF">LTR69_003575</name>
</gene>
<feature type="compositionally biased region" description="Acidic residues" evidence="5">
    <location>
        <begin position="236"/>
        <end position="261"/>
    </location>
</feature>
<evidence type="ECO:0000256" key="1">
    <source>
        <dbReference type="ARBA" id="ARBA00004123"/>
    </source>
</evidence>
<feature type="compositionally biased region" description="Acidic residues" evidence="5">
    <location>
        <begin position="269"/>
        <end position="285"/>
    </location>
</feature>
<comment type="subcellular location">
    <subcellularLocation>
        <location evidence="1">Nucleus</location>
    </subcellularLocation>
</comment>
<feature type="compositionally biased region" description="Basic and acidic residues" evidence="5">
    <location>
        <begin position="388"/>
        <end position="412"/>
    </location>
</feature>
<comment type="caution">
    <text evidence="8">The sequence shown here is derived from an EMBL/GenBank/DDBJ whole genome shotgun (WGS) entry which is preliminary data.</text>
</comment>
<dbReference type="InterPro" id="IPR028386">
    <property type="entry name" value="CENP-C/Mif2/cnp3"/>
</dbReference>
<feature type="compositionally biased region" description="Polar residues" evidence="5">
    <location>
        <begin position="67"/>
        <end position="78"/>
    </location>
</feature>
<dbReference type="EMBL" id="JAVRRF010000006">
    <property type="protein sequence ID" value="KAK5063810.1"/>
    <property type="molecule type" value="Genomic_DNA"/>
</dbReference>
<name>A0ABR0JGG7_9EURO</name>
<dbReference type="InterPro" id="IPR011051">
    <property type="entry name" value="RmlC_Cupin_sf"/>
</dbReference>
<keyword evidence="9" id="KW-1185">Reference proteome</keyword>
<evidence type="ECO:0000313" key="9">
    <source>
        <dbReference type="Proteomes" id="UP001345691"/>
    </source>
</evidence>
<evidence type="ECO:0000259" key="6">
    <source>
        <dbReference type="Pfam" id="PF11699"/>
    </source>
</evidence>
<feature type="region of interest" description="Disordered" evidence="5">
    <location>
        <begin position="1"/>
        <end position="20"/>
    </location>
</feature>
<feature type="region of interest" description="Disordered" evidence="5">
    <location>
        <begin position="419"/>
        <end position="438"/>
    </location>
</feature>
<dbReference type="PANTHER" id="PTHR16684">
    <property type="entry name" value="CENTROMERE PROTEIN C"/>
    <property type="match status" value="1"/>
</dbReference>
<evidence type="ECO:0000256" key="5">
    <source>
        <dbReference type="SAM" id="MobiDB-lite"/>
    </source>
</evidence>
<feature type="domain" description="Mif2/CENP-C cupin" evidence="6">
    <location>
        <begin position="594"/>
        <end position="687"/>
    </location>
</feature>
<feature type="region of interest" description="Disordered" evidence="5">
    <location>
        <begin position="479"/>
        <end position="550"/>
    </location>
</feature>
<feature type="domain" description="Mif2 N-terminal" evidence="7">
    <location>
        <begin position="16"/>
        <end position="137"/>
    </location>
</feature>
<dbReference type="Proteomes" id="UP001345691">
    <property type="component" value="Unassembled WGS sequence"/>
</dbReference>
<feature type="compositionally biased region" description="Low complexity" evidence="5">
    <location>
        <begin position="130"/>
        <end position="144"/>
    </location>
</feature>
<feature type="compositionally biased region" description="Polar residues" evidence="5">
    <location>
        <begin position="174"/>
        <end position="203"/>
    </location>
</feature>
<feature type="compositionally biased region" description="Basic and acidic residues" evidence="5">
    <location>
        <begin position="479"/>
        <end position="490"/>
    </location>
</feature>
<feature type="compositionally biased region" description="Acidic residues" evidence="5">
    <location>
        <begin position="518"/>
        <end position="530"/>
    </location>
</feature>
<evidence type="ECO:0000256" key="2">
    <source>
        <dbReference type="ARBA" id="ARBA00010291"/>
    </source>
</evidence>
<dbReference type="SUPFAM" id="SSF51182">
    <property type="entry name" value="RmlC-like cupins"/>
    <property type="match status" value="1"/>
</dbReference>
<reference evidence="8 9" key="1">
    <citation type="submission" date="2023-08" db="EMBL/GenBank/DDBJ databases">
        <title>Black Yeasts Isolated from many extreme environments.</title>
        <authorList>
            <person name="Coleine C."/>
            <person name="Stajich J.E."/>
            <person name="Selbmann L."/>
        </authorList>
    </citation>
    <scope>NUCLEOTIDE SEQUENCE [LARGE SCALE GENOMIC DNA]</scope>
    <source>
        <strain evidence="8 9">CCFEE 6328</strain>
    </source>
</reference>
<sequence length="698" mass="77448">MAPRPPAHRERDNVDYSAVGKLGRRTGVTLEPRPLDANGMEEITGIFSSPRKPSPLKNVIVMESVEETNLSATPAQSLRRSTRSTPRRPPRSSSPRKSGISGTARKSNGVDIFSTRKSVRHGSPDDDGNAPATTPTQQAPAHTPRISNGVDVFSSRKSLRHEDLEDSENVPEMTPTQQAHARTRTPSPNKSPLRDITTTSSYPNRPPRPSMSEIERAESEVSAMVEEESLQPNEETAQEEEETIPEPDDYLPNGGDDEPEEYVPNGGDVEPEEYVPNGGDDEQVMSDEKQREEPEDPSSPPKDFDDEEVDETFEPEPSLPPVLQNQPNSRRKRKSDVLEVDEEAAISPVPQKARKTNEKQPLLDENSPRLATSSKAQPSKAGKKQALKHKDPNVKMSARQEKELDDIIEKVKARPGPPRSLYILRRETPADEGVTHTRSGRVSIKPLAYWRNERCVYGENSPLPKDARYPLNSIREIVRTEEVNDSWEKPKSKKKRKNAKGKEKEKGKARAVPVVESDSSDSDVDEDEGPKEDPYAEPWETEGGGKLRGNVSIWDGAEQATLEQEEEIEIAYAATAIKTREVKKGSSPDGRPTFRYAKLISTKFMGSGLLDLPPGGLKRPKNSRMMHMSFFVVKGRVTVSVGPIGGEETGSTSRFSIGKGGFWQVPRGNQYSIENELDKPAQIFFSQGCEPLPAEFEE</sequence>
<comment type="similarity">
    <text evidence="2">Belongs to the CENP-C/MIF2 family.</text>
</comment>
<feature type="compositionally biased region" description="Basic and acidic residues" evidence="5">
    <location>
        <begin position="424"/>
        <end position="435"/>
    </location>
</feature>